<dbReference type="AlphaFoldDB" id="A0A1L9B7L1"/>
<name>A0A1L9B7L1_9BACT</name>
<dbReference type="EMBL" id="MPIN01000006">
    <property type="protein sequence ID" value="OJH38246.1"/>
    <property type="molecule type" value="Genomic_DNA"/>
</dbReference>
<proteinExistence type="predicted"/>
<organism evidence="1 2">
    <name type="scientific">Cystobacter ferrugineus</name>
    <dbReference type="NCBI Taxonomy" id="83449"/>
    <lineage>
        <taxon>Bacteria</taxon>
        <taxon>Pseudomonadati</taxon>
        <taxon>Myxococcota</taxon>
        <taxon>Myxococcia</taxon>
        <taxon>Myxococcales</taxon>
        <taxon>Cystobacterineae</taxon>
        <taxon>Archangiaceae</taxon>
        <taxon>Cystobacter</taxon>
    </lineage>
</organism>
<comment type="caution">
    <text evidence="1">The sequence shown here is derived from an EMBL/GenBank/DDBJ whole genome shotgun (WGS) entry which is preliminary data.</text>
</comment>
<reference evidence="2" key="1">
    <citation type="submission" date="2016-11" db="EMBL/GenBank/DDBJ databases">
        <authorList>
            <person name="Shukria A."/>
            <person name="Stevens D.C."/>
        </authorList>
    </citation>
    <scope>NUCLEOTIDE SEQUENCE [LARGE SCALE GENOMIC DNA]</scope>
    <source>
        <strain evidence="2">Cbfe23</strain>
    </source>
</reference>
<reference evidence="1 2" key="2">
    <citation type="submission" date="2016-12" db="EMBL/GenBank/DDBJ databases">
        <title>Draft Genome Sequence of Cystobacter ferrugineus Strain Cbfe23.</title>
        <authorList>
            <person name="Akbar S."/>
            <person name="Dowd S.E."/>
            <person name="Stevens D.C."/>
        </authorList>
    </citation>
    <scope>NUCLEOTIDE SEQUENCE [LARGE SCALE GENOMIC DNA]</scope>
    <source>
        <strain evidence="1 2">Cbfe23</strain>
    </source>
</reference>
<accession>A0A1L9B7L1</accession>
<sequence>MPVLRIGDAREHSGDRRLLLLDMGMQLPVDVRDEGLAHVLQLRVLRRDVCIVKRTQPSAPRIEDELLSLCFVEGSKEGDAVEASVAYVRGDLVGRVDKGDFELSGAIMESCSSWCVAIASSVPATGRPFSRPSGL</sequence>
<dbReference type="STRING" id="83449.BON30_24190"/>
<evidence type="ECO:0000313" key="2">
    <source>
        <dbReference type="Proteomes" id="UP000182229"/>
    </source>
</evidence>
<dbReference type="Proteomes" id="UP000182229">
    <property type="component" value="Unassembled WGS sequence"/>
</dbReference>
<protein>
    <submittedName>
        <fullName evidence="1">Uncharacterized protein</fullName>
    </submittedName>
</protein>
<evidence type="ECO:0000313" key="1">
    <source>
        <dbReference type="EMBL" id="OJH38246.1"/>
    </source>
</evidence>
<gene>
    <name evidence="1" type="ORF">BON30_24190</name>
</gene>
<keyword evidence="2" id="KW-1185">Reference proteome</keyword>